<dbReference type="STRING" id="209880.SAMN02910343_00406"/>
<gene>
    <name evidence="1" type="ORF">SAMN02910343_00406</name>
</gene>
<sequence length="148" mass="17351">MAEQTIVNKKADSFEKYLKDNNLNFFTRFDKGDENQTVLFRSNIQVEGQQLPVNVITDRTIYTIIRVFVGQHIIKENNRADFDSFMNQMNRSYKVFKYAATDDGDLFLDACMPSTQESFDPKVVRIVLDVVVDHLNHEYKKVMQLAWK</sequence>
<organism evidence="1 2">
    <name type="scientific">Allisonella histaminiformans</name>
    <dbReference type="NCBI Taxonomy" id="209880"/>
    <lineage>
        <taxon>Bacteria</taxon>
        <taxon>Bacillati</taxon>
        <taxon>Bacillota</taxon>
        <taxon>Negativicutes</taxon>
        <taxon>Veillonellales</taxon>
        <taxon>Veillonellaceae</taxon>
        <taxon>Allisonella</taxon>
    </lineage>
</organism>
<name>A0A1G5V6J1_9FIRM</name>
<dbReference type="AlphaFoldDB" id="A0A1G5V6J1"/>
<dbReference type="RefSeq" id="WP_091363319.1">
    <property type="nucleotide sequence ID" value="NZ_FMXA01000005.1"/>
</dbReference>
<proteinExistence type="predicted"/>
<dbReference type="EMBL" id="FMXA01000005">
    <property type="protein sequence ID" value="SDA41482.1"/>
    <property type="molecule type" value="Genomic_DNA"/>
</dbReference>
<dbReference type="GeneID" id="87755452"/>
<keyword evidence="2" id="KW-1185">Reference proteome</keyword>
<evidence type="ECO:0000313" key="2">
    <source>
        <dbReference type="Proteomes" id="UP000199689"/>
    </source>
</evidence>
<dbReference type="Proteomes" id="UP000199689">
    <property type="component" value="Unassembled WGS sequence"/>
</dbReference>
<accession>A0A1G5V6J1</accession>
<protein>
    <recommendedName>
        <fullName evidence="3">Sensory transduction regulator</fullName>
    </recommendedName>
</protein>
<reference evidence="1 2" key="1">
    <citation type="submission" date="2016-10" db="EMBL/GenBank/DDBJ databases">
        <authorList>
            <person name="de Groot N.N."/>
        </authorList>
    </citation>
    <scope>NUCLEOTIDE SEQUENCE [LARGE SCALE GENOMIC DNA]</scope>
    <source>
        <strain evidence="1 2">DSM 15230</strain>
    </source>
</reference>
<evidence type="ECO:0008006" key="3">
    <source>
        <dbReference type="Google" id="ProtNLM"/>
    </source>
</evidence>
<dbReference type="OrthoDB" id="1669180at2"/>
<evidence type="ECO:0000313" key="1">
    <source>
        <dbReference type="EMBL" id="SDA41482.1"/>
    </source>
</evidence>